<dbReference type="OrthoDB" id="3556580at2"/>
<reference evidence="2 3" key="1">
    <citation type="submission" date="2018-03" db="EMBL/GenBank/DDBJ databases">
        <title>Genomic Encyclopedia of Type Strains, Phase III (KMG-III): the genomes of soil and plant-associated and newly described type strains.</title>
        <authorList>
            <person name="Whitman W."/>
        </authorList>
    </citation>
    <scope>NUCLEOTIDE SEQUENCE [LARGE SCALE GENOMIC DNA]</scope>
    <source>
        <strain evidence="2 3">CGMCC 4.7097</strain>
    </source>
</reference>
<evidence type="ECO:0000256" key="1">
    <source>
        <dbReference type="SAM" id="MobiDB-lite"/>
    </source>
</evidence>
<dbReference type="InterPro" id="IPR031795">
    <property type="entry name" value="Zf-HC3"/>
</dbReference>
<dbReference type="AlphaFoldDB" id="A0A2P8HYV4"/>
<name>A0A2P8HYV4_SACCR</name>
<dbReference type="RefSeq" id="WP_106619965.1">
    <property type="nucleotide sequence ID" value="NZ_PYAX01000021.1"/>
</dbReference>
<accession>A0A2P8HYV4</accession>
<evidence type="ECO:0000313" key="3">
    <source>
        <dbReference type="Proteomes" id="UP000241118"/>
    </source>
</evidence>
<comment type="caution">
    <text evidence="2">The sequence shown here is derived from an EMBL/GenBank/DDBJ whole genome shotgun (WGS) entry which is preliminary data.</text>
</comment>
<dbReference type="EMBL" id="PYAX01000021">
    <property type="protein sequence ID" value="PSL51411.1"/>
    <property type="molecule type" value="Genomic_DNA"/>
</dbReference>
<proteinExistence type="predicted"/>
<keyword evidence="3" id="KW-1185">Reference proteome</keyword>
<organism evidence="2 3">
    <name type="scientific">Saccharothrix carnea</name>
    <dbReference type="NCBI Taxonomy" id="1280637"/>
    <lineage>
        <taxon>Bacteria</taxon>
        <taxon>Bacillati</taxon>
        <taxon>Actinomycetota</taxon>
        <taxon>Actinomycetes</taxon>
        <taxon>Pseudonocardiales</taxon>
        <taxon>Pseudonocardiaceae</taxon>
        <taxon>Saccharothrix</taxon>
    </lineage>
</organism>
<gene>
    <name evidence="2" type="ORF">B0I31_12140</name>
</gene>
<protein>
    <submittedName>
        <fullName evidence="2">Zinc finger protein</fullName>
    </submittedName>
</protein>
<feature type="region of interest" description="Disordered" evidence="1">
    <location>
        <begin position="67"/>
        <end position="92"/>
    </location>
</feature>
<sequence length="92" mass="10685">MPIRPFRWLPHNHKRHAVDADLVPRDETRTLCGEELVIPTTPCTKDQWCWPTCTECDARWRTAEGILPFPRRSTPTPHPRRPVPTTAKAHAR</sequence>
<dbReference type="Pfam" id="PF16827">
    <property type="entry name" value="zf-HC3"/>
    <property type="match status" value="1"/>
</dbReference>
<evidence type="ECO:0000313" key="2">
    <source>
        <dbReference type="EMBL" id="PSL51411.1"/>
    </source>
</evidence>
<dbReference type="Proteomes" id="UP000241118">
    <property type="component" value="Unassembled WGS sequence"/>
</dbReference>